<dbReference type="Pfam" id="PF02301">
    <property type="entry name" value="HORMA"/>
    <property type="match status" value="1"/>
</dbReference>
<dbReference type="InterPro" id="IPR036570">
    <property type="entry name" value="HORMA_dom_sf"/>
</dbReference>
<feature type="compositionally biased region" description="Basic and acidic residues" evidence="9">
    <location>
        <begin position="703"/>
        <end position="732"/>
    </location>
</feature>
<dbReference type="InterPro" id="IPR011011">
    <property type="entry name" value="Znf_FYVE_PHD"/>
</dbReference>
<sequence length="858" mass="95995">MQSQALRQNVSVSPQQSLEVVKTLLSASFGCIAYLRNLLPEDNFGDGRLTSGDRGPMTFDTTTQGASQDKRQVSGVKIKTVTRGFSTEADKLLNYLEHGVFDAIERQYLKSFIFAIYLDSDDPNNIIEAYTYNLSYHTIPGTTTTVPIMSLDDQLSGLSLTSKTKPYDPVAHATLQGKAPTLGDVKLSVKNLVKNLILTTQALEPLPRRRFATFKLFYREHTPTEYEPPYFRPGDPIKDKFIFTTHNKAEVPEKFSVGSVITPHHGIDVKVQSVARYIPNGEDDAQEFLGFRSFPKGQEIKLASQVKARSMQTDSLMKDAEERMVAWNAEDPRWTDEDAEGDPDPDYVNDSGIAIDVPLGIRKGDGTIIPKLRNGDVDMETSNNDAHYYGKPEVVPDRVGQLKTKYGNDTLESTQVLESTQIIESLNEPFETGISNHSKNIDTQLLKSVLCQSSKANAKSITEHDMLDLETQLVDSGISGQSDRHFDESGTSGLVNGLTRQASKADSALDQAKCACNLDDGDDLVFCESCRNWMHLWCMGYHSPTDSRLPENYVCIPCRLQSDINFHLIKDVYSDILSAYTDLAHFRRAIKIAEKNNPESLKDFRKVVKCEASLAEQLWKRLEREGFILLEITEIDKLGLSETRIKTTAANGKCNTTASTTKKVKGPRQIRKYVFAHSILKSARYKNYFTPDSEVEMTMLGLKKKDQTSKQRESERDNHDSGGTRNSRDRSKLKSKKAITARAKGKKGQSESKENQRPVLTGTRKSESGTGETDKKEEDGMEVESQTQEDSQYGYDFGMITSGPSELKRRVRDFSQDQQKEGTKRAGKKVKVSLGRKGLILKNNARELTNKHGDKLTG</sequence>
<dbReference type="InterPro" id="IPR013083">
    <property type="entry name" value="Znf_RING/FYVE/PHD"/>
</dbReference>
<evidence type="ECO:0000313" key="11">
    <source>
        <dbReference type="EMBL" id="PAV23827.1"/>
    </source>
</evidence>
<keyword evidence="3" id="KW-0158">Chromosome</keyword>
<evidence type="ECO:0000256" key="3">
    <source>
        <dbReference type="ARBA" id="ARBA00022454"/>
    </source>
</evidence>
<dbReference type="InterPro" id="IPR019787">
    <property type="entry name" value="Znf_PHD-finger"/>
</dbReference>
<dbReference type="Pfam" id="PF00628">
    <property type="entry name" value="PHD"/>
    <property type="match status" value="1"/>
</dbReference>
<dbReference type="EMBL" id="NBII01000001">
    <property type="protein sequence ID" value="PAV23827.1"/>
    <property type="molecule type" value="Genomic_DNA"/>
</dbReference>
<evidence type="ECO:0000313" key="12">
    <source>
        <dbReference type="Proteomes" id="UP000217199"/>
    </source>
</evidence>
<feature type="compositionally biased region" description="Basic and acidic residues" evidence="9">
    <location>
        <begin position="764"/>
        <end position="778"/>
    </location>
</feature>
<evidence type="ECO:0000256" key="4">
    <source>
        <dbReference type="ARBA" id="ARBA00022723"/>
    </source>
</evidence>
<keyword evidence="8" id="KW-0469">Meiosis</keyword>
<evidence type="ECO:0000259" key="10">
    <source>
        <dbReference type="PROSITE" id="PS50815"/>
    </source>
</evidence>
<dbReference type="SUPFAM" id="SSF57903">
    <property type="entry name" value="FYVE/PHD zinc finger"/>
    <property type="match status" value="1"/>
</dbReference>
<dbReference type="SUPFAM" id="SSF56019">
    <property type="entry name" value="The spindle assembly checkpoint protein mad2"/>
    <property type="match status" value="1"/>
</dbReference>
<dbReference type="PROSITE" id="PS50815">
    <property type="entry name" value="HORMA"/>
    <property type="match status" value="1"/>
</dbReference>
<proteinExistence type="predicted"/>
<dbReference type="Proteomes" id="UP000217199">
    <property type="component" value="Unassembled WGS sequence"/>
</dbReference>
<evidence type="ECO:0000256" key="1">
    <source>
        <dbReference type="ARBA" id="ARBA00004123"/>
    </source>
</evidence>
<keyword evidence="7" id="KW-0539">Nucleus</keyword>
<evidence type="ECO:0000256" key="9">
    <source>
        <dbReference type="SAM" id="MobiDB-lite"/>
    </source>
</evidence>
<feature type="domain" description="HORMA" evidence="10">
    <location>
        <begin position="15"/>
        <end position="271"/>
    </location>
</feature>
<evidence type="ECO:0000256" key="8">
    <source>
        <dbReference type="ARBA" id="ARBA00023254"/>
    </source>
</evidence>
<dbReference type="PANTHER" id="PTHR48225">
    <property type="entry name" value="HORMA DOMAIN-CONTAINING PROTEIN 1"/>
    <property type="match status" value="1"/>
</dbReference>
<dbReference type="InterPro" id="IPR051294">
    <property type="entry name" value="HORMA_MeioticProgression"/>
</dbReference>
<reference evidence="11 12" key="1">
    <citation type="journal article" date="2017" name="Mol. Ecol.">
        <title>Comparative and population genomic landscape of Phellinus noxius: A hypervariable fungus causing root rot in trees.</title>
        <authorList>
            <person name="Chung C.L."/>
            <person name="Lee T.J."/>
            <person name="Akiba M."/>
            <person name="Lee H.H."/>
            <person name="Kuo T.H."/>
            <person name="Liu D."/>
            <person name="Ke H.M."/>
            <person name="Yokoi T."/>
            <person name="Roa M.B."/>
            <person name="Lu M.J."/>
            <person name="Chang Y.Y."/>
            <person name="Ann P.J."/>
            <person name="Tsai J.N."/>
            <person name="Chen C.Y."/>
            <person name="Tzean S.S."/>
            <person name="Ota Y."/>
            <person name="Hattori T."/>
            <person name="Sahashi N."/>
            <person name="Liou R.F."/>
            <person name="Kikuchi T."/>
            <person name="Tsai I.J."/>
        </authorList>
    </citation>
    <scope>NUCLEOTIDE SEQUENCE [LARGE SCALE GENOMIC DNA]</scope>
    <source>
        <strain evidence="11 12">FFPRI411160</strain>
    </source>
</reference>
<name>A0A286UW58_9AGAM</name>
<gene>
    <name evidence="11" type="ORF">PNOK_0089500</name>
</gene>
<dbReference type="GO" id="GO:0005694">
    <property type="term" value="C:chromosome"/>
    <property type="evidence" value="ECO:0007669"/>
    <property type="project" value="UniProtKB-SubCell"/>
</dbReference>
<dbReference type="InParanoid" id="A0A286UW58"/>
<dbReference type="STRING" id="2282107.A0A286UW58"/>
<dbReference type="OrthoDB" id="1928087at2759"/>
<feature type="region of interest" description="Disordered" evidence="9">
    <location>
        <begin position="702"/>
        <end position="829"/>
    </location>
</feature>
<feature type="compositionally biased region" description="Basic and acidic residues" evidence="9">
    <location>
        <begin position="806"/>
        <end position="824"/>
    </location>
</feature>
<dbReference type="GO" id="GO:0007130">
    <property type="term" value="P:synaptonemal complex assembly"/>
    <property type="evidence" value="ECO:0007669"/>
    <property type="project" value="TreeGrafter"/>
</dbReference>
<feature type="compositionally biased region" description="Basic residues" evidence="9">
    <location>
        <begin position="733"/>
        <end position="747"/>
    </location>
</feature>
<dbReference type="GO" id="GO:0005634">
    <property type="term" value="C:nucleus"/>
    <property type="evidence" value="ECO:0007669"/>
    <property type="project" value="UniProtKB-SubCell"/>
</dbReference>
<dbReference type="GO" id="GO:0008270">
    <property type="term" value="F:zinc ion binding"/>
    <property type="evidence" value="ECO:0007669"/>
    <property type="project" value="UniProtKB-KW"/>
</dbReference>
<dbReference type="PANTHER" id="PTHR48225:SF7">
    <property type="entry name" value="MEIOSIS-SPECIFIC PROTEIN HOP1"/>
    <property type="match status" value="1"/>
</dbReference>
<dbReference type="InterPro" id="IPR003511">
    <property type="entry name" value="HORMA_dom"/>
</dbReference>
<evidence type="ECO:0000256" key="2">
    <source>
        <dbReference type="ARBA" id="ARBA00004286"/>
    </source>
</evidence>
<dbReference type="SMART" id="SM00249">
    <property type="entry name" value="PHD"/>
    <property type="match status" value="1"/>
</dbReference>
<evidence type="ECO:0000256" key="6">
    <source>
        <dbReference type="ARBA" id="ARBA00022833"/>
    </source>
</evidence>
<keyword evidence="4" id="KW-0479">Metal-binding</keyword>
<protein>
    <submittedName>
        <fullName evidence="11">Meiosis specific hop1</fullName>
    </submittedName>
</protein>
<comment type="subcellular location">
    <subcellularLocation>
        <location evidence="2">Chromosome</location>
    </subcellularLocation>
    <subcellularLocation>
        <location evidence="1">Nucleus</location>
    </subcellularLocation>
</comment>
<keyword evidence="5" id="KW-0863">Zinc-finger</keyword>
<dbReference type="Gene3D" id="3.30.40.10">
    <property type="entry name" value="Zinc/RING finger domain, C3HC4 (zinc finger)"/>
    <property type="match status" value="1"/>
</dbReference>
<accession>A0A286UW58</accession>
<dbReference type="AlphaFoldDB" id="A0A286UW58"/>
<comment type="caution">
    <text evidence="11">The sequence shown here is derived from an EMBL/GenBank/DDBJ whole genome shotgun (WGS) entry which is preliminary data.</text>
</comment>
<dbReference type="Gene3D" id="3.30.900.10">
    <property type="entry name" value="HORMA domain"/>
    <property type="match status" value="1"/>
</dbReference>
<evidence type="ECO:0000256" key="7">
    <source>
        <dbReference type="ARBA" id="ARBA00023242"/>
    </source>
</evidence>
<keyword evidence="6" id="KW-0862">Zinc</keyword>
<keyword evidence="12" id="KW-1185">Reference proteome</keyword>
<organism evidence="11 12">
    <name type="scientific">Pyrrhoderma noxium</name>
    <dbReference type="NCBI Taxonomy" id="2282107"/>
    <lineage>
        <taxon>Eukaryota</taxon>
        <taxon>Fungi</taxon>
        <taxon>Dikarya</taxon>
        <taxon>Basidiomycota</taxon>
        <taxon>Agaricomycotina</taxon>
        <taxon>Agaricomycetes</taxon>
        <taxon>Hymenochaetales</taxon>
        <taxon>Hymenochaetaceae</taxon>
        <taxon>Pyrrhoderma</taxon>
    </lineage>
</organism>
<dbReference type="InterPro" id="IPR001965">
    <property type="entry name" value="Znf_PHD"/>
</dbReference>
<dbReference type="GO" id="GO:0051598">
    <property type="term" value="P:meiotic recombination checkpoint signaling"/>
    <property type="evidence" value="ECO:0007669"/>
    <property type="project" value="TreeGrafter"/>
</dbReference>
<evidence type="ECO:0000256" key="5">
    <source>
        <dbReference type="ARBA" id="ARBA00022771"/>
    </source>
</evidence>